<keyword evidence="1" id="KW-0812">Transmembrane</keyword>
<dbReference type="RefSeq" id="WP_004046031.1">
    <property type="nucleotide sequence ID" value="NZ_AQFR02000003.1"/>
</dbReference>
<dbReference type="GO" id="GO:0003779">
    <property type="term" value="F:actin binding"/>
    <property type="evidence" value="ECO:0007669"/>
    <property type="project" value="InterPro"/>
</dbReference>
<gene>
    <name evidence="2" type="ORF">E5351_07860</name>
</gene>
<keyword evidence="1" id="KW-0472">Membrane</keyword>
<dbReference type="InterPro" id="IPR027310">
    <property type="entry name" value="Profilin_CS"/>
</dbReference>
<evidence type="ECO:0000256" key="1">
    <source>
        <dbReference type="SAM" id="Phobius"/>
    </source>
</evidence>
<organism evidence="2 3">
    <name type="scientific">Lactobacillus intestinalis</name>
    <dbReference type="NCBI Taxonomy" id="151781"/>
    <lineage>
        <taxon>Bacteria</taxon>
        <taxon>Bacillati</taxon>
        <taxon>Bacillota</taxon>
        <taxon>Bacilli</taxon>
        <taxon>Lactobacillales</taxon>
        <taxon>Lactobacillaceae</taxon>
        <taxon>Lactobacillus</taxon>
    </lineage>
</organism>
<accession>A0A4S2BDX3</accession>
<feature type="transmembrane region" description="Helical" evidence="1">
    <location>
        <begin position="7"/>
        <end position="28"/>
    </location>
</feature>
<dbReference type="Proteomes" id="UP000309117">
    <property type="component" value="Unassembled WGS sequence"/>
</dbReference>
<sequence>MSWEIIVEDIIAVLFIIGGACAICMSIAGTKPLKASGAITFSEIVDWYGYFFGVILIIVAVAGICGAFR</sequence>
<comment type="caution">
    <text evidence="2">The sequence shown here is derived from an EMBL/GenBank/DDBJ whole genome shotgun (WGS) entry which is preliminary data.</text>
</comment>
<keyword evidence="1" id="KW-1133">Transmembrane helix</keyword>
<feature type="transmembrane region" description="Helical" evidence="1">
    <location>
        <begin position="48"/>
        <end position="68"/>
    </location>
</feature>
<dbReference type="PROSITE" id="PS00414">
    <property type="entry name" value="PROFILIN"/>
    <property type="match status" value="1"/>
</dbReference>
<dbReference type="EMBL" id="SRYV01000014">
    <property type="protein sequence ID" value="TGY12699.1"/>
    <property type="molecule type" value="Genomic_DNA"/>
</dbReference>
<name>A0A4S2BDX3_9LACO</name>
<proteinExistence type="predicted"/>
<protein>
    <submittedName>
        <fullName evidence="2">Uncharacterized protein</fullName>
    </submittedName>
</protein>
<dbReference type="AlphaFoldDB" id="A0A4S2BDX3"/>
<reference evidence="2 3" key="1">
    <citation type="submission" date="2019-04" db="EMBL/GenBank/DDBJ databases">
        <title>Microbes associate with the intestines of laboratory mice.</title>
        <authorList>
            <person name="Navarre W."/>
            <person name="Wong E."/>
            <person name="Huang K."/>
            <person name="Tropini C."/>
            <person name="Ng K."/>
            <person name="Yu B."/>
        </authorList>
    </citation>
    <scope>NUCLEOTIDE SEQUENCE [LARGE SCALE GENOMIC DNA]</scope>
    <source>
        <strain evidence="2 3">NM61_E11</strain>
    </source>
</reference>
<evidence type="ECO:0000313" key="2">
    <source>
        <dbReference type="EMBL" id="TGY12699.1"/>
    </source>
</evidence>
<evidence type="ECO:0000313" key="3">
    <source>
        <dbReference type="Proteomes" id="UP000309117"/>
    </source>
</evidence>